<sequence length="378" mass="41886">VLHPLECGWVTQDPESEARPSALVFDGATDSVGELRLPQRESELLPMADGPKMAGSYFRRRETVCTEQLSAAEHLASEIFTPHRLRYSRRGQRLNARLSAARIGAVTVGYLRYGADVELVNSTALDDYHINVPLTSYADSWCGSATAQATPTQAAVFLPGRPAGIKWAADCGQLCVKFSRTDLEYELEGLLGRPAVRPLNIAHSMDLTADSSRAWLALLSVLYREVSRPESIVQHPMTGRHFEQLLMHGFLHAQPHYQAMALAADQHAAPPPKVLRTALDLIEEHPERSWTTTDLAREVGISARALQESFKRHVGLPPLTYLREVRLIRAHAELAASSESAVTVARVAMKWGFGHLGRFSAEYRRKFGVTPQHTLRAT</sequence>
<gene>
    <name evidence="1" type="ORF">OHX15_27050</name>
</gene>
<feature type="non-terminal residue" evidence="1">
    <location>
        <position position="1"/>
    </location>
</feature>
<reference evidence="1 2" key="1">
    <citation type="journal article" date="2021" name="Chemosphere">
        <title>Bioballs carrying a syntrophic Rhodococcus and Mycolicibacterium consortium for simultaneous sorption and biodegradation of fuel oil in contaminated freshwater.</title>
        <authorList>
            <person name="Naloka K."/>
            <person name="Polrit D."/>
            <person name="Muangchinda C."/>
            <person name="Thoetkiattikul H."/>
            <person name="Pinyakong O."/>
        </authorList>
    </citation>
    <scope>NUCLEOTIDE SEQUENCE [LARGE SCALE GENOMIC DNA]</scope>
    <source>
        <strain evidence="1 2">J101</strain>
    </source>
</reference>
<name>A0ACC6MQD0_MYCPF</name>
<accession>A0ACC6MQD0</accession>
<evidence type="ECO:0000313" key="2">
    <source>
        <dbReference type="Proteomes" id="UP001289645"/>
    </source>
</evidence>
<evidence type="ECO:0000313" key="1">
    <source>
        <dbReference type="EMBL" id="MDZ5089062.1"/>
    </source>
</evidence>
<protein>
    <submittedName>
        <fullName evidence="1">AraC family transcriptional regulator</fullName>
    </submittedName>
</protein>
<dbReference type="EMBL" id="JAOXLN010000052">
    <property type="protein sequence ID" value="MDZ5089062.1"/>
    <property type="molecule type" value="Genomic_DNA"/>
</dbReference>
<keyword evidence="2" id="KW-1185">Reference proteome</keyword>
<comment type="caution">
    <text evidence="1">The sequence shown here is derived from an EMBL/GenBank/DDBJ whole genome shotgun (WGS) entry which is preliminary data.</text>
</comment>
<proteinExistence type="predicted"/>
<dbReference type="Proteomes" id="UP001289645">
    <property type="component" value="Unassembled WGS sequence"/>
</dbReference>
<organism evidence="1 2">
    <name type="scientific">Mycolicibacterium parafortuitum</name>
    <name type="common">Mycobacterium parafortuitum</name>
    <dbReference type="NCBI Taxonomy" id="39692"/>
    <lineage>
        <taxon>Bacteria</taxon>
        <taxon>Bacillati</taxon>
        <taxon>Actinomycetota</taxon>
        <taxon>Actinomycetes</taxon>
        <taxon>Mycobacteriales</taxon>
        <taxon>Mycobacteriaceae</taxon>
        <taxon>Mycolicibacterium</taxon>
    </lineage>
</organism>